<dbReference type="PANTHER" id="PTHR10357:SF179">
    <property type="entry name" value="NEUTRAL AND BASIC AMINO ACID TRANSPORT PROTEIN RBAT"/>
    <property type="match status" value="1"/>
</dbReference>
<reference evidence="10 11" key="1">
    <citation type="submission" date="2017-04" db="EMBL/GenBank/DDBJ databases">
        <title>Draft genome of the yeast Clavispora lusitaniae type strain CBS 6936.</title>
        <authorList>
            <person name="Durrens P."/>
            <person name="Klopp C."/>
            <person name="Biteau N."/>
            <person name="Fitton-Ouhabi V."/>
            <person name="Dementhon K."/>
            <person name="Accoceberry I."/>
            <person name="Sherman D.J."/>
            <person name="Noel T."/>
        </authorList>
    </citation>
    <scope>NUCLEOTIDE SEQUENCE [LARGE SCALE GENOMIC DNA]</scope>
    <source>
        <strain evidence="10 11">CBS 6936</strain>
    </source>
</reference>
<dbReference type="Gene3D" id="3.20.20.80">
    <property type="entry name" value="Glycosidases"/>
    <property type="match status" value="1"/>
</dbReference>
<evidence type="ECO:0000256" key="7">
    <source>
        <dbReference type="ARBA" id="ARBA00041343"/>
    </source>
</evidence>
<dbReference type="Gene3D" id="3.90.400.10">
    <property type="entry name" value="Oligo-1,6-glucosidase, Domain 2"/>
    <property type="match status" value="1"/>
</dbReference>
<comment type="catalytic activity">
    <reaction evidence="1">
        <text>Hydrolysis of terminal, non-reducing (1-&gt;4)-linked alpha-D-glucose residues with release of alpha-D-glucose.</text>
        <dbReference type="EC" id="3.2.1.20"/>
    </reaction>
</comment>
<evidence type="ECO:0000313" key="10">
    <source>
        <dbReference type="EMBL" id="OVF11230.1"/>
    </source>
</evidence>
<feature type="domain" description="Glycosyl hydrolase family 13 catalytic" evidence="9">
    <location>
        <begin position="15"/>
        <end position="433"/>
    </location>
</feature>
<dbReference type="KEGG" id="clus:A9F13_01g07150"/>
<dbReference type="GO" id="GO:0004575">
    <property type="term" value="F:sucrose alpha-glucosidase activity"/>
    <property type="evidence" value="ECO:0007669"/>
    <property type="project" value="TreeGrafter"/>
</dbReference>
<dbReference type="GO" id="GO:0000025">
    <property type="term" value="P:maltose catabolic process"/>
    <property type="evidence" value="ECO:0007669"/>
    <property type="project" value="TreeGrafter"/>
</dbReference>
<protein>
    <recommendedName>
        <fullName evidence="8">Alpha-glucosidase</fullName>
        <ecNumber evidence="3">3.2.1.20</ecNumber>
    </recommendedName>
    <alternativeName>
        <fullName evidence="7">Maltase</fullName>
    </alternativeName>
</protein>
<dbReference type="InterPro" id="IPR013780">
    <property type="entry name" value="Glyco_hydro_b"/>
</dbReference>
<sequence length="566" mass="65544">MTVTYTWWKDATVYQIWPASYKDSNGDGVGDIPGILSTLDYIKSLGIDVIWLSPMYDSPQDDMGYDISDYENVYPKYGTLEDMDKLISEVHSRGMKLILDLVINHTSSEHKWFKESRSSKSNPKRDWYIWKPPKYDAEGNRHPPNNWGSYFSGSAWKYDEATNEYYLHLFAESQPDLNWENEETRNAIYDSALSFWFKKGIDGFRIDTAGMYSKVQSFPDAPIVFPDSEFQPCKKYHQSGPRIHEFHKEMFSKVTSKYDAMTVGEVGHSTREDALKYVSAKEKEMNMMFLFDVVEVGSDPSDRFRYKGYTLVDLKKAVENMCKFTEGTDAWSTVFTENHDQPRSITRFGDDSPKFRFKSGKMLASLQATLTGTLFIYQGQEFGMTNVPKDWPIEEYLDINTINYWKTFKETHGGMTAEQLLKNINLLARDNARTPVQWDDSENAGFTTGKPWMRVNDNYKEVNAASQVNDPNSLFNFWKKALEVRKQYKNLFIYGKLTILDYENKKVFSYIKEFNNTKAYIVLNFSADTIKFEALVKGDLELVLSNVAEIDDGNLSPYESRVYVVN</sequence>
<evidence type="ECO:0000256" key="6">
    <source>
        <dbReference type="ARBA" id="ARBA00026248"/>
    </source>
</evidence>
<evidence type="ECO:0000259" key="9">
    <source>
        <dbReference type="SMART" id="SM00642"/>
    </source>
</evidence>
<evidence type="ECO:0000256" key="5">
    <source>
        <dbReference type="ARBA" id="ARBA00023295"/>
    </source>
</evidence>
<evidence type="ECO:0000256" key="8">
    <source>
        <dbReference type="ARBA" id="ARBA00073730"/>
    </source>
</evidence>
<evidence type="ECO:0000256" key="2">
    <source>
        <dbReference type="ARBA" id="ARBA00008061"/>
    </source>
</evidence>
<organism evidence="10 11">
    <name type="scientific">Clavispora lusitaniae</name>
    <name type="common">Candida lusitaniae</name>
    <dbReference type="NCBI Taxonomy" id="36911"/>
    <lineage>
        <taxon>Eukaryota</taxon>
        <taxon>Fungi</taxon>
        <taxon>Dikarya</taxon>
        <taxon>Ascomycota</taxon>
        <taxon>Saccharomycotina</taxon>
        <taxon>Pichiomycetes</taxon>
        <taxon>Metschnikowiaceae</taxon>
        <taxon>Clavispora</taxon>
    </lineage>
</organism>
<dbReference type="SUPFAM" id="SSF51445">
    <property type="entry name" value="(Trans)glycosidases"/>
    <property type="match status" value="1"/>
</dbReference>
<dbReference type="InterPro" id="IPR017853">
    <property type="entry name" value="GH"/>
</dbReference>
<proteinExistence type="inferred from homology"/>
<dbReference type="Proteomes" id="UP000195602">
    <property type="component" value="Unassembled WGS sequence"/>
</dbReference>
<dbReference type="InterPro" id="IPR006047">
    <property type="entry name" value="GH13_cat_dom"/>
</dbReference>
<evidence type="ECO:0000256" key="4">
    <source>
        <dbReference type="ARBA" id="ARBA00022801"/>
    </source>
</evidence>
<dbReference type="FunFam" id="3.20.20.80:FF:000064">
    <property type="entry name" value="Oligo-1,6-glucosidase"/>
    <property type="match status" value="1"/>
</dbReference>
<evidence type="ECO:0000256" key="1">
    <source>
        <dbReference type="ARBA" id="ARBA00001657"/>
    </source>
</evidence>
<accession>A0AA91Q4K0</accession>
<dbReference type="EMBL" id="LYUB02000001">
    <property type="protein sequence ID" value="OVF11230.1"/>
    <property type="molecule type" value="Genomic_DNA"/>
</dbReference>
<dbReference type="GO" id="GO:0005987">
    <property type="term" value="P:sucrose catabolic process"/>
    <property type="evidence" value="ECO:0007669"/>
    <property type="project" value="TreeGrafter"/>
</dbReference>
<dbReference type="SMART" id="SM00642">
    <property type="entry name" value="Aamy"/>
    <property type="match status" value="1"/>
</dbReference>
<dbReference type="GO" id="GO:0004574">
    <property type="term" value="F:oligo-1,6-glucosidase activity"/>
    <property type="evidence" value="ECO:0007669"/>
    <property type="project" value="TreeGrafter"/>
</dbReference>
<dbReference type="CDD" id="cd11333">
    <property type="entry name" value="AmyAc_SI_OligoGlu_DGase"/>
    <property type="match status" value="1"/>
</dbReference>
<evidence type="ECO:0000256" key="3">
    <source>
        <dbReference type="ARBA" id="ARBA00012741"/>
    </source>
</evidence>
<keyword evidence="6" id="KW-0462">Maltose metabolism</keyword>
<dbReference type="InterPro" id="IPR045857">
    <property type="entry name" value="O16G_dom_2"/>
</dbReference>
<comment type="caution">
    <text evidence="10">The sequence shown here is derived from an EMBL/GenBank/DDBJ whole genome shotgun (WGS) entry which is preliminary data.</text>
</comment>
<evidence type="ECO:0000313" key="11">
    <source>
        <dbReference type="Proteomes" id="UP000195602"/>
    </source>
</evidence>
<dbReference type="GO" id="GO:0033934">
    <property type="term" value="F:glucan 1,4-alpha-maltotriohydrolase activity"/>
    <property type="evidence" value="ECO:0007669"/>
    <property type="project" value="TreeGrafter"/>
</dbReference>
<keyword evidence="4" id="KW-0378">Hydrolase</keyword>
<dbReference type="PANTHER" id="PTHR10357">
    <property type="entry name" value="ALPHA-AMYLASE FAMILY MEMBER"/>
    <property type="match status" value="1"/>
</dbReference>
<dbReference type="GO" id="GO:0004558">
    <property type="term" value="F:alpha-1,4-glucosidase activity"/>
    <property type="evidence" value="ECO:0007669"/>
    <property type="project" value="UniProtKB-EC"/>
</dbReference>
<dbReference type="GO" id="GO:0004556">
    <property type="term" value="F:alpha-amylase activity"/>
    <property type="evidence" value="ECO:0007669"/>
    <property type="project" value="TreeGrafter"/>
</dbReference>
<dbReference type="Pfam" id="PF00128">
    <property type="entry name" value="Alpha-amylase"/>
    <property type="match status" value="1"/>
</dbReference>
<gene>
    <name evidence="10" type="ORF">A9F13_01g07150</name>
</gene>
<dbReference type="FunFam" id="3.90.400.10:FF:000003">
    <property type="entry name" value="Probable alpha-glucosidase (Maltase)"/>
    <property type="match status" value="1"/>
</dbReference>
<name>A0AA91Q4K0_CLALS</name>
<dbReference type="EC" id="3.2.1.20" evidence="3"/>
<dbReference type="FunFam" id="3.20.20.80:FF:000087">
    <property type="entry name" value="Oligo-1,6-glucosidase IMA1"/>
    <property type="match status" value="1"/>
</dbReference>
<keyword evidence="5" id="KW-0326">Glycosidase</keyword>
<dbReference type="SUPFAM" id="SSF51011">
    <property type="entry name" value="Glycosyl hydrolase domain"/>
    <property type="match status" value="1"/>
</dbReference>
<dbReference type="AlphaFoldDB" id="A0AA91Q4K0"/>
<comment type="similarity">
    <text evidence="2">Belongs to the glycosyl hydrolase 13 family.</text>
</comment>
<dbReference type="Gene3D" id="2.60.40.1180">
    <property type="entry name" value="Golgi alpha-mannosidase II"/>
    <property type="match status" value="1"/>
</dbReference>